<feature type="region of interest" description="Disordered" evidence="1">
    <location>
        <begin position="309"/>
        <end position="548"/>
    </location>
</feature>
<feature type="compositionally biased region" description="Basic and acidic residues" evidence="1">
    <location>
        <begin position="324"/>
        <end position="347"/>
    </location>
</feature>
<name>A0A9P4WFW8_9PLEO</name>
<reference evidence="2" key="1">
    <citation type="submission" date="2019-04" db="EMBL/GenBank/DDBJ databases">
        <title>Sequencing of skin fungus with MAO and IRED activity.</title>
        <authorList>
            <person name="Marsaioli A.J."/>
            <person name="Bonatto J.M.C."/>
            <person name="Reis Junior O."/>
        </authorList>
    </citation>
    <scope>NUCLEOTIDE SEQUENCE</scope>
    <source>
        <strain evidence="2">28M1</strain>
    </source>
</reference>
<feature type="compositionally biased region" description="Gly residues" evidence="1">
    <location>
        <begin position="677"/>
        <end position="687"/>
    </location>
</feature>
<dbReference type="EMBL" id="SWKV01000185">
    <property type="protein sequence ID" value="KAF3031188.1"/>
    <property type="molecule type" value="Genomic_DNA"/>
</dbReference>
<feature type="compositionally biased region" description="Basic and acidic residues" evidence="1">
    <location>
        <begin position="392"/>
        <end position="457"/>
    </location>
</feature>
<feature type="compositionally biased region" description="Polar residues" evidence="1">
    <location>
        <begin position="313"/>
        <end position="323"/>
    </location>
</feature>
<proteinExistence type="predicted"/>
<feature type="compositionally biased region" description="Polar residues" evidence="1">
    <location>
        <begin position="458"/>
        <end position="467"/>
    </location>
</feature>
<comment type="caution">
    <text evidence="2">The sequence shown here is derived from an EMBL/GenBank/DDBJ whole genome shotgun (WGS) entry which is preliminary data.</text>
</comment>
<organism evidence="2 3">
    <name type="scientific">Didymella heteroderae</name>
    <dbReference type="NCBI Taxonomy" id="1769908"/>
    <lineage>
        <taxon>Eukaryota</taxon>
        <taxon>Fungi</taxon>
        <taxon>Dikarya</taxon>
        <taxon>Ascomycota</taxon>
        <taxon>Pezizomycotina</taxon>
        <taxon>Dothideomycetes</taxon>
        <taxon>Pleosporomycetidae</taxon>
        <taxon>Pleosporales</taxon>
        <taxon>Pleosporineae</taxon>
        <taxon>Didymellaceae</taxon>
        <taxon>Didymella</taxon>
    </lineage>
</organism>
<dbReference type="OrthoDB" id="5421195at2759"/>
<sequence>MKKLDRCTVKAIELTSPGACREDAATLVGKVRKGEILEAFDCREREEIWERILAASTDRLIPSLTSFFADLTYLQGPAECIKRLIGSPDIDRERVTLKTRFTDVNQKTDSCIIQVSENSFLRRPGSAAERLDLGYRVVWLSAMRHYPDVLPQWMRGGENHLAKAACTGNDAVLRELAILAYQQGFESAPIRDLVQRSPEREVAKAALLAARDPKWFRYEPEVFERCVETMIDLFNTASKKSEERVHAASQESCRSKPPKRCGIPKTQDHRRDQALLFVDQMHSQDIGKAGITSFFIRRSVYLAFFGRPRHAGDTSSANAQTQEYEVREEAVDRDIRAETEKEEEGERYGYTAQAEGEQQPWPKRGADQAEREEKARRQEEARLQEEAEQAEEQARLREATEQAEREERARLQEEARLREATEQAEREERARRQEEAEQAEKQARLKEAAEQKVELERNSPSIYSTKFGNDGGADLEQRGNTSRQSTRTKRRITQINMARIQDSGNSTLPLPKTSAQQRQPTQETDAGDLNYSQETADPPTLGSGDPLQVEQTDLSCAGKNSTAASPMTVEQTDASSRRIDFMVQREDNRWHIDRSVSPDPNDPQKARRAALKYRRKADPMVLFNEQERELSIDTFATDVVEDNTFTVFLLPRSSLGRMTGNDDRTTLVQTSKKSRTGVGGIRGPTTK</sequence>
<dbReference type="AlphaFoldDB" id="A0A9P4WFW8"/>
<feature type="compositionally biased region" description="Polar residues" evidence="1">
    <location>
        <begin position="502"/>
        <end position="535"/>
    </location>
</feature>
<feature type="region of interest" description="Disordered" evidence="1">
    <location>
        <begin position="245"/>
        <end position="266"/>
    </location>
</feature>
<dbReference type="Pfam" id="PF12520">
    <property type="entry name" value="DUF3723"/>
    <property type="match status" value="1"/>
</dbReference>
<gene>
    <name evidence="2" type="ORF">E8E12_001208</name>
</gene>
<feature type="region of interest" description="Disordered" evidence="1">
    <location>
        <begin position="660"/>
        <end position="687"/>
    </location>
</feature>
<keyword evidence="3" id="KW-1185">Reference proteome</keyword>
<protein>
    <submittedName>
        <fullName evidence="2">Uncharacterized protein</fullName>
    </submittedName>
</protein>
<evidence type="ECO:0000313" key="2">
    <source>
        <dbReference type="EMBL" id="KAF3031188.1"/>
    </source>
</evidence>
<accession>A0A9P4WFW8</accession>
<evidence type="ECO:0000256" key="1">
    <source>
        <dbReference type="SAM" id="MobiDB-lite"/>
    </source>
</evidence>
<feature type="compositionally biased region" description="Basic and acidic residues" evidence="1">
    <location>
        <begin position="364"/>
        <end position="385"/>
    </location>
</feature>
<dbReference type="Proteomes" id="UP000758155">
    <property type="component" value="Unassembled WGS sequence"/>
</dbReference>
<dbReference type="InterPro" id="IPR022198">
    <property type="entry name" value="DUF3723"/>
</dbReference>
<evidence type="ECO:0000313" key="3">
    <source>
        <dbReference type="Proteomes" id="UP000758155"/>
    </source>
</evidence>